<evidence type="ECO:0000313" key="1">
    <source>
        <dbReference type="EMBL" id="KAI0042359.1"/>
    </source>
</evidence>
<evidence type="ECO:0000313" key="2">
    <source>
        <dbReference type="Proteomes" id="UP000814033"/>
    </source>
</evidence>
<dbReference type="Proteomes" id="UP000814033">
    <property type="component" value="Unassembled WGS sequence"/>
</dbReference>
<comment type="caution">
    <text evidence="1">The sequence shown here is derived from an EMBL/GenBank/DDBJ whole genome shotgun (WGS) entry which is preliminary data.</text>
</comment>
<keyword evidence="2" id="KW-1185">Reference proteome</keyword>
<protein>
    <submittedName>
        <fullName evidence="1">Uncharacterized protein</fullName>
    </submittedName>
</protein>
<reference evidence="1" key="1">
    <citation type="submission" date="2021-02" db="EMBL/GenBank/DDBJ databases">
        <authorList>
            <consortium name="DOE Joint Genome Institute"/>
            <person name="Ahrendt S."/>
            <person name="Looney B.P."/>
            <person name="Miyauchi S."/>
            <person name="Morin E."/>
            <person name="Drula E."/>
            <person name="Courty P.E."/>
            <person name="Chicoki N."/>
            <person name="Fauchery L."/>
            <person name="Kohler A."/>
            <person name="Kuo A."/>
            <person name="Labutti K."/>
            <person name="Pangilinan J."/>
            <person name="Lipzen A."/>
            <person name="Riley R."/>
            <person name="Andreopoulos W."/>
            <person name="He G."/>
            <person name="Johnson J."/>
            <person name="Barry K.W."/>
            <person name="Grigoriev I.V."/>
            <person name="Nagy L."/>
            <person name="Hibbett D."/>
            <person name="Henrissat B."/>
            <person name="Matheny P.B."/>
            <person name="Labbe J."/>
            <person name="Martin F."/>
        </authorList>
    </citation>
    <scope>NUCLEOTIDE SEQUENCE</scope>
    <source>
        <strain evidence="1">FP105234-sp</strain>
    </source>
</reference>
<reference evidence="1" key="2">
    <citation type="journal article" date="2022" name="New Phytol.">
        <title>Evolutionary transition to the ectomycorrhizal habit in the genomes of a hyperdiverse lineage of mushroom-forming fungi.</title>
        <authorList>
            <person name="Looney B."/>
            <person name="Miyauchi S."/>
            <person name="Morin E."/>
            <person name="Drula E."/>
            <person name="Courty P.E."/>
            <person name="Kohler A."/>
            <person name="Kuo A."/>
            <person name="LaButti K."/>
            <person name="Pangilinan J."/>
            <person name="Lipzen A."/>
            <person name="Riley R."/>
            <person name="Andreopoulos W."/>
            <person name="He G."/>
            <person name="Johnson J."/>
            <person name="Nolan M."/>
            <person name="Tritt A."/>
            <person name="Barry K.W."/>
            <person name="Grigoriev I.V."/>
            <person name="Nagy L.G."/>
            <person name="Hibbett D."/>
            <person name="Henrissat B."/>
            <person name="Matheny P.B."/>
            <person name="Labbe J."/>
            <person name="Martin F.M."/>
        </authorList>
    </citation>
    <scope>NUCLEOTIDE SEQUENCE</scope>
    <source>
        <strain evidence="1">FP105234-sp</strain>
    </source>
</reference>
<dbReference type="EMBL" id="MU276070">
    <property type="protein sequence ID" value="KAI0042359.1"/>
    <property type="molecule type" value="Genomic_DNA"/>
</dbReference>
<gene>
    <name evidence="1" type="ORF">FA95DRAFT_1682596</name>
</gene>
<proteinExistence type="predicted"/>
<name>A0ACB8RER0_9AGAM</name>
<sequence length="526" mass="56170">MHPDVDVPVARLPPEILALIFSTLSSTDPPRSKRSRAAHRKRKYKLGWLTATHVCQRWRNIALCDPALWASNIVLPSVLGDRWAAAFVARAQNVPLTIWCNDFSSDRPAEALSDTSFIGANIATIMHLRTYLYQLRTLCTPAPLLRTLIIKTYDQERLLPDALPVFCGAGGLPELRHLSVITWEPQNWTPLLLAQLVSVDMAFLVQLTGAELASILAPLGRMPALERLSLQVLGPADTSEVPVALLPALRHLTLGETVNEALPILAHLALPAGVRVSCDVNWSEGAADALPTLFPAMMTCAHAAAISRVDVTVQLAAAPDCERDVEVCAWRSGQTDGAPALTVRFSGWTNLPAVLKPLASTHLEVLAVGGDVPTAAWLGALESAPGLHHVTVKGGALPAFCTAFGCAPGFVPALSTLVVNVHAAALAANVLWKTLPRCLAARARAGNFLKALEVVGYGEDEACARTLQEAVPGLAIQWSCVSEPEEGDEKGGNKDNDNKADFDFSSSQEEEEADSSVDVSASDVST</sequence>
<accession>A0ACB8RER0</accession>
<organism evidence="1 2">
    <name type="scientific">Auriscalpium vulgare</name>
    <dbReference type="NCBI Taxonomy" id="40419"/>
    <lineage>
        <taxon>Eukaryota</taxon>
        <taxon>Fungi</taxon>
        <taxon>Dikarya</taxon>
        <taxon>Basidiomycota</taxon>
        <taxon>Agaricomycotina</taxon>
        <taxon>Agaricomycetes</taxon>
        <taxon>Russulales</taxon>
        <taxon>Auriscalpiaceae</taxon>
        <taxon>Auriscalpium</taxon>
    </lineage>
</organism>